<proteinExistence type="predicted"/>
<organism evidence="1 2">
    <name type="scientific">Vaccinium darrowii</name>
    <dbReference type="NCBI Taxonomy" id="229202"/>
    <lineage>
        <taxon>Eukaryota</taxon>
        <taxon>Viridiplantae</taxon>
        <taxon>Streptophyta</taxon>
        <taxon>Embryophyta</taxon>
        <taxon>Tracheophyta</taxon>
        <taxon>Spermatophyta</taxon>
        <taxon>Magnoliopsida</taxon>
        <taxon>eudicotyledons</taxon>
        <taxon>Gunneridae</taxon>
        <taxon>Pentapetalae</taxon>
        <taxon>asterids</taxon>
        <taxon>Ericales</taxon>
        <taxon>Ericaceae</taxon>
        <taxon>Vaccinioideae</taxon>
        <taxon>Vaccinieae</taxon>
        <taxon>Vaccinium</taxon>
    </lineage>
</organism>
<reference evidence="1 2" key="1">
    <citation type="journal article" date="2021" name="Hortic Res">
        <title>High-quality reference genome and annotation aids understanding of berry development for evergreen blueberry (Vaccinium darrowii).</title>
        <authorList>
            <person name="Yu J."/>
            <person name="Hulse-Kemp A.M."/>
            <person name="Babiker E."/>
            <person name="Staton M."/>
        </authorList>
    </citation>
    <scope>NUCLEOTIDE SEQUENCE [LARGE SCALE GENOMIC DNA]</scope>
    <source>
        <strain evidence="2">cv. NJ 8807/NJ 8810</strain>
        <tissue evidence="1">Young leaf</tissue>
    </source>
</reference>
<accession>A0ACB7XS52</accession>
<dbReference type="EMBL" id="CM037151">
    <property type="protein sequence ID" value="KAH7843914.1"/>
    <property type="molecule type" value="Genomic_DNA"/>
</dbReference>
<keyword evidence="2" id="KW-1185">Reference proteome</keyword>
<evidence type="ECO:0000313" key="2">
    <source>
        <dbReference type="Proteomes" id="UP000828048"/>
    </source>
</evidence>
<sequence>MSDFLRLHLAPRGRRPNDDEKYYYGIDWASVDADFKPFINTIILVATLIATVTFAAAFTMPGGFDTSADNLGVATLVKKAALKVLILSDTFAMGCSIVVVFLLSFAMLAERDVC</sequence>
<dbReference type="Proteomes" id="UP000828048">
    <property type="component" value="Chromosome 1"/>
</dbReference>
<gene>
    <name evidence="1" type="ORF">Vadar_022306</name>
</gene>
<comment type="caution">
    <text evidence="1">The sequence shown here is derived from an EMBL/GenBank/DDBJ whole genome shotgun (WGS) entry which is preliminary data.</text>
</comment>
<protein>
    <submittedName>
        <fullName evidence="1">Uncharacterized protein</fullName>
    </submittedName>
</protein>
<name>A0ACB7XS52_9ERIC</name>
<evidence type="ECO:0000313" key="1">
    <source>
        <dbReference type="EMBL" id="KAH7843914.1"/>
    </source>
</evidence>